<evidence type="ECO:0000313" key="8">
    <source>
        <dbReference type="Proteomes" id="UP000638353"/>
    </source>
</evidence>
<reference evidence="7" key="1">
    <citation type="journal article" date="2014" name="Int. J. Syst. Evol. Microbiol.">
        <title>Complete genome sequence of Corynebacterium casei LMG S-19264T (=DSM 44701T), isolated from a smear-ripened cheese.</title>
        <authorList>
            <consortium name="US DOE Joint Genome Institute (JGI-PGF)"/>
            <person name="Walter F."/>
            <person name="Albersmeier A."/>
            <person name="Kalinowski J."/>
            <person name="Ruckert C."/>
        </authorList>
    </citation>
    <scope>NUCLEOTIDE SEQUENCE</scope>
    <source>
        <strain evidence="7">JCM 4637</strain>
    </source>
</reference>
<evidence type="ECO:0000313" key="7">
    <source>
        <dbReference type="EMBL" id="GHC89331.1"/>
    </source>
</evidence>
<proteinExistence type="inferred from homology"/>
<dbReference type="InterPro" id="IPR007627">
    <property type="entry name" value="RNA_pol_sigma70_r2"/>
</dbReference>
<dbReference type="GO" id="GO:0003677">
    <property type="term" value="F:DNA binding"/>
    <property type="evidence" value="ECO:0007669"/>
    <property type="project" value="InterPro"/>
</dbReference>
<keyword evidence="2" id="KW-0805">Transcription regulation</keyword>
<dbReference type="SUPFAM" id="SSF88659">
    <property type="entry name" value="Sigma3 and sigma4 domains of RNA polymerase sigma factors"/>
    <property type="match status" value="1"/>
</dbReference>
<dbReference type="CDD" id="cd06171">
    <property type="entry name" value="Sigma70_r4"/>
    <property type="match status" value="1"/>
</dbReference>
<dbReference type="InterPro" id="IPR036388">
    <property type="entry name" value="WH-like_DNA-bd_sf"/>
</dbReference>
<dbReference type="AlphaFoldDB" id="A0A918WW63"/>
<reference evidence="7" key="2">
    <citation type="submission" date="2020-09" db="EMBL/GenBank/DDBJ databases">
        <authorList>
            <person name="Sun Q."/>
            <person name="Ohkuma M."/>
        </authorList>
    </citation>
    <scope>NUCLEOTIDE SEQUENCE</scope>
    <source>
        <strain evidence="7">JCM 4637</strain>
    </source>
</reference>
<dbReference type="NCBIfam" id="TIGR02937">
    <property type="entry name" value="sigma70-ECF"/>
    <property type="match status" value="1"/>
</dbReference>
<dbReference type="PANTHER" id="PTHR43133:SF25">
    <property type="entry name" value="RNA POLYMERASE SIGMA FACTOR RFAY-RELATED"/>
    <property type="match status" value="1"/>
</dbReference>
<evidence type="ECO:0000256" key="4">
    <source>
        <dbReference type="ARBA" id="ARBA00023163"/>
    </source>
</evidence>
<comment type="caution">
    <text evidence="7">The sequence shown here is derived from an EMBL/GenBank/DDBJ whole genome shotgun (WGS) entry which is preliminary data.</text>
</comment>
<dbReference type="SUPFAM" id="SSF88946">
    <property type="entry name" value="Sigma2 domain of RNA polymerase sigma factors"/>
    <property type="match status" value="1"/>
</dbReference>
<gene>
    <name evidence="7" type="ORF">GCM10010334_22280</name>
</gene>
<keyword evidence="4" id="KW-0804">Transcription</keyword>
<organism evidence="7 8">
    <name type="scientific">Streptomyces finlayi</name>
    <dbReference type="NCBI Taxonomy" id="67296"/>
    <lineage>
        <taxon>Bacteria</taxon>
        <taxon>Bacillati</taxon>
        <taxon>Actinomycetota</taxon>
        <taxon>Actinomycetes</taxon>
        <taxon>Kitasatosporales</taxon>
        <taxon>Streptomycetaceae</taxon>
        <taxon>Streptomyces</taxon>
    </lineage>
</organism>
<sequence length="259" mass="28554">MVEQGQCEAAGGEPVAGIVGEGTGSVKRMWLRGNLRAGAGHVQSMELNDAGPAAPVGGMSDRELWAQAVDGDREAFGRIFDRHGKTVYNHLFRRTADWSEAEDLTSTVFLHAWRRRTETVLDRDSALPWLLGIADRLVSNTRRRLRRAEALLNRLVSHDEPVVDHADRVAGRVDDERRMSEIHRALARLPRHEREVVELCLWSGLDQQAAATALGVAVGTVKSRLHRARRRMGADLLAGASVPASFGSTRPVHAEEVAR</sequence>
<dbReference type="InterPro" id="IPR013324">
    <property type="entry name" value="RNA_pol_sigma_r3/r4-like"/>
</dbReference>
<evidence type="ECO:0000256" key="3">
    <source>
        <dbReference type="ARBA" id="ARBA00023082"/>
    </source>
</evidence>
<dbReference type="Proteomes" id="UP000638353">
    <property type="component" value="Unassembled WGS sequence"/>
</dbReference>
<name>A0A918WW63_9ACTN</name>
<accession>A0A918WW63</accession>
<evidence type="ECO:0000256" key="2">
    <source>
        <dbReference type="ARBA" id="ARBA00023015"/>
    </source>
</evidence>
<dbReference type="GO" id="GO:0016987">
    <property type="term" value="F:sigma factor activity"/>
    <property type="evidence" value="ECO:0007669"/>
    <property type="project" value="UniProtKB-KW"/>
</dbReference>
<evidence type="ECO:0000256" key="1">
    <source>
        <dbReference type="ARBA" id="ARBA00010641"/>
    </source>
</evidence>
<dbReference type="InterPro" id="IPR014284">
    <property type="entry name" value="RNA_pol_sigma-70_dom"/>
</dbReference>
<evidence type="ECO:0000259" key="5">
    <source>
        <dbReference type="Pfam" id="PF04542"/>
    </source>
</evidence>
<protein>
    <submittedName>
        <fullName evidence="7">Siderophore-interacting protein</fullName>
    </submittedName>
</protein>
<dbReference type="EMBL" id="BMVC01000004">
    <property type="protein sequence ID" value="GHC89331.1"/>
    <property type="molecule type" value="Genomic_DNA"/>
</dbReference>
<dbReference type="InterPro" id="IPR013325">
    <property type="entry name" value="RNA_pol_sigma_r2"/>
</dbReference>
<dbReference type="GO" id="GO:0006352">
    <property type="term" value="P:DNA-templated transcription initiation"/>
    <property type="evidence" value="ECO:0007669"/>
    <property type="project" value="InterPro"/>
</dbReference>
<dbReference type="Pfam" id="PF08281">
    <property type="entry name" value="Sigma70_r4_2"/>
    <property type="match status" value="1"/>
</dbReference>
<dbReference type="Gene3D" id="1.10.1740.10">
    <property type="match status" value="1"/>
</dbReference>
<feature type="domain" description="RNA polymerase sigma factor 70 region 4 type 2" evidence="6">
    <location>
        <begin position="181"/>
        <end position="232"/>
    </location>
</feature>
<dbReference type="InterPro" id="IPR013249">
    <property type="entry name" value="RNA_pol_sigma70_r4_t2"/>
</dbReference>
<keyword evidence="3" id="KW-0731">Sigma factor</keyword>
<dbReference type="Gene3D" id="1.10.10.10">
    <property type="entry name" value="Winged helix-like DNA-binding domain superfamily/Winged helix DNA-binding domain"/>
    <property type="match status" value="1"/>
</dbReference>
<comment type="similarity">
    <text evidence="1">Belongs to the sigma-70 factor family. ECF subfamily.</text>
</comment>
<dbReference type="InterPro" id="IPR039425">
    <property type="entry name" value="RNA_pol_sigma-70-like"/>
</dbReference>
<evidence type="ECO:0000259" key="6">
    <source>
        <dbReference type="Pfam" id="PF08281"/>
    </source>
</evidence>
<dbReference type="Pfam" id="PF04542">
    <property type="entry name" value="Sigma70_r2"/>
    <property type="match status" value="1"/>
</dbReference>
<dbReference type="PANTHER" id="PTHR43133">
    <property type="entry name" value="RNA POLYMERASE ECF-TYPE SIGMA FACTO"/>
    <property type="match status" value="1"/>
</dbReference>
<feature type="domain" description="RNA polymerase sigma-70 region 2" evidence="5">
    <location>
        <begin position="80"/>
        <end position="147"/>
    </location>
</feature>